<keyword evidence="1" id="KW-0479">Metal-binding</keyword>
<dbReference type="GeneID" id="111102182"/>
<protein>
    <submittedName>
        <fullName evidence="5">Uncharacterized protein LOC111102182</fullName>
    </submittedName>
</protein>
<reference evidence="5" key="1">
    <citation type="submission" date="2025-08" db="UniProtKB">
        <authorList>
            <consortium name="RefSeq"/>
        </authorList>
    </citation>
    <scope>IDENTIFICATION</scope>
    <source>
        <tissue evidence="5">Whole sample</tissue>
    </source>
</reference>
<dbReference type="Gene3D" id="3.30.160.60">
    <property type="entry name" value="Classic Zinc Finger"/>
    <property type="match status" value="1"/>
</dbReference>
<dbReference type="KEGG" id="cvn:111102182"/>
<evidence type="ECO:0000256" key="1">
    <source>
        <dbReference type="PROSITE-ProRule" id="PRU00042"/>
    </source>
</evidence>
<evidence type="ECO:0000313" key="4">
    <source>
        <dbReference type="Proteomes" id="UP000694844"/>
    </source>
</evidence>
<feature type="domain" description="C2H2-type" evidence="3">
    <location>
        <begin position="38"/>
        <end position="65"/>
    </location>
</feature>
<keyword evidence="1" id="KW-0863">Zinc-finger</keyword>
<feature type="compositionally biased region" description="Polar residues" evidence="2">
    <location>
        <begin position="97"/>
        <end position="106"/>
    </location>
</feature>
<proteinExistence type="predicted"/>
<keyword evidence="1" id="KW-0862">Zinc</keyword>
<evidence type="ECO:0000256" key="2">
    <source>
        <dbReference type="SAM" id="MobiDB-lite"/>
    </source>
</evidence>
<dbReference type="PROSITE" id="PS50157">
    <property type="entry name" value="ZINC_FINGER_C2H2_2"/>
    <property type="match status" value="1"/>
</dbReference>
<gene>
    <name evidence="5" type="primary">LOC111102182</name>
</gene>
<evidence type="ECO:0000313" key="5">
    <source>
        <dbReference type="RefSeq" id="XP_022290542.1"/>
    </source>
</evidence>
<dbReference type="PROSITE" id="PS00028">
    <property type="entry name" value="ZINC_FINGER_C2H2_1"/>
    <property type="match status" value="1"/>
</dbReference>
<evidence type="ECO:0000259" key="3">
    <source>
        <dbReference type="PROSITE" id="PS50157"/>
    </source>
</evidence>
<dbReference type="GO" id="GO:0008270">
    <property type="term" value="F:zinc ion binding"/>
    <property type="evidence" value="ECO:0007669"/>
    <property type="project" value="UniProtKB-KW"/>
</dbReference>
<name>A0A8B8AGB9_CRAVI</name>
<dbReference type="SMART" id="SM00355">
    <property type="entry name" value="ZnF_C2H2"/>
    <property type="match status" value="1"/>
</dbReference>
<dbReference type="AlphaFoldDB" id="A0A8B8AGB9"/>
<organism evidence="4 5">
    <name type="scientific">Crassostrea virginica</name>
    <name type="common">Eastern oyster</name>
    <dbReference type="NCBI Taxonomy" id="6565"/>
    <lineage>
        <taxon>Eukaryota</taxon>
        <taxon>Metazoa</taxon>
        <taxon>Spiralia</taxon>
        <taxon>Lophotrochozoa</taxon>
        <taxon>Mollusca</taxon>
        <taxon>Bivalvia</taxon>
        <taxon>Autobranchia</taxon>
        <taxon>Pteriomorphia</taxon>
        <taxon>Ostreida</taxon>
        <taxon>Ostreoidea</taxon>
        <taxon>Ostreidae</taxon>
        <taxon>Crassostrea</taxon>
    </lineage>
</organism>
<dbReference type="InterPro" id="IPR036236">
    <property type="entry name" value="Znf_C2H2_sf"/>
</dbReference>
<accession>A0A8B8AGB9</accession>
<keyword evidence="4" id="KW-1185">Reference proteome</keyword>
<dbReference type="SUPFAM" id="SSF57667">
    <property type="entry name" value="beta-beta-alpha zinc fingers"/>
    <property type="match status" value="1"/>
</dbReference>
<dbReference type="Proteomes" id="UP000694844">
    <property type="component" value="Chromosome 6"/>
</dbReference>
<feature type="region of interest" description="Disordered" evidence="2">
    <location>
        <begin position="58"/>
        <end position="85"/>
    </location>
</feature>
<dbReference type="OrthoDB" id="6189739at2759"/>
<dbReference type="InterPro" id="IPR013087">
    <property type="entry name" value="Znf_C2H2_type"/>
</dbReference>
<feature type="region of interest" description="Disordered" evidence="2">
    <location>
        <begin position="97"/>
        <end position="140"/>
    </location>
</feature>
<sequence>MPNTKITKSKQPDSCPFCNKAIDEPWQDHVILCSGQRFKCLTCGARFKKNSYLLKHMKRHEPSSTTTSPVKKLKRSMSTRDEGTPVLAIPVGTVQQPLSTDVSLGDQSDWEKQDPGDLDDVIGSCSDSETEDSVEVESKRKSTDELELGRIIRKRTEPILFTGPKPKSLEVCREAAKKDDIKEKSVVNVSTQTEPLLFLHSTKKITTKWENGVKIKTIEKKKCLNLN</sequence>
<dbReference type="RefSeq" id="XP_022290542.1">
    <property type="nucleotide sequence ID" value="XM_022434834.1"/>
</dbReference>